<evidence type="ECO:0000256" key="4">
    <source>
        <dbReference type="ARBA" id="ARBA00022741"/>
    </source>
</evidence>
<accession>A0ABR6X1F4</accession>
<dbReference type="InterPro" id="IPR008271">
    <property type="entry name" value="Ser/Thr_kinase_AS"/>
</dbReference>
<dbReference type="Pfam" id="PF00069">
    <property type="entry name" value="Pkinase"/>
    <property type="match status" value="1"/>
</dbReference>
<dbReference type="PANTHER" id="PTHR24361">
    <property type="entry name" value="MITOGEN-ACTIVATED KINASE KINASE KINASE"/>
    <property type="match status" value="1"/>
</dbReference>
<keyword evidence="10" id="KW-0812">Transmembrane</keyword>
<dbReference type="PROSITE" id="PS50005">
    <property type="entry name" value="TPR"/>
    <property type="match status" value="1"/>
</dbReference>
<keyword evidence="6" id="KW-0067">ATP-binding</keyword>
<evidence type="ECO:0000256" key="5">
    <source>
        <dbReference type="ARBA" id="ARBA00022777"/>
    </source>
</evidence>
<dbReference type="InterPro" id="IPR011009">
    <property type="entry name" value="Kinase-like_dom_sf"/>
</dbReference>
<evidence type="ECO:0000256" key="10">
    <source>
        <dbReference type="SAM" id="Phobius"/>
    </source>
</evidence>
<protein>
    <recommendedName>
        <fullName evidence="1">non-specific serine/threonine protein kinase</fullName>
        <ecNumber evidence="1">2.7.11.1</ecNumber>
    </recommendedName>
</protein>
<evidence type="ECO:0000256" key="8">
    <source>
        <dbReference type="ARBA" id="ARBA00048679"/>
    </source>
</evidence>
<feature type="repeat" description="TPR" evidence="9">
    <location>
        <begin position="539"/>
        <end position="572"/>
    </location>
</feature>
<comment type="catalytic activity">
    <reaction evidence="7">
        <text>L-threonyl-[protein] + ATP = O-phospho-L-threonyl-[protein] + ADP + H(+)</text>
        <dbReference type="Rhea" id="RHEA:46608"/>
        <dbReference type="Rhea" id="RHEA-COMP:11060"/>
        <dbReference type="Rhea" id="RHEA-COMP:11605"/>
        <dbReference type="ChEBI" id="CHEBI:15378"/>
        <dbReference type="ChEBI" id="CHEBI:30013"/>
        <dbReference type="ChEBI" id="CHEBI:30616"/>
        <dbReference type="ChEBI" id="CHEBI:61977"/>
        <dbReference type="ChEBI" id="CHEBI:456216"/>
        <dbReference type="EC" id="2.7.11.1"/>
    </reaction>
</comment>
<dbReference type="GO" id="GO:0016301">
    <property type="term" value="F:kinase activity"/>
    <property type="evidence" value="ECO:0007669"/>
    <property type="project" value="UniProtKB-KW"/>
</dbReference>
<dbReference type="CDD" id="cd14014">
    <property type="entry name" value="STKc_PknB_like"/>
    <property type="match status" value="1"/>
</dbReference>
<dbReference type="InterPro" id="IPR011990">
    <property type="entry name" value="TPR-like_helical_dom_sf"/>
</dbReference>
<evidence type="ECO:0000256" key="3">
    <source>
        <dbReference type="ARBA" id="ARBA00022679"/>
    </source>
</evidence>
<dbReference type="InterPro" id="IPR000719">
    <property type="entry name" value="Prot_kinase_dom"/>
</dbReference>
<evidence type="ECO:0000256" key="1">
    <source>
        <dbReference type="ARBA" id="ARBA00012513"/>
    </source>
</evidence>
<dbReference type="SUPFAM" id="SSF48452">
    <property type="entry name" value="TPR-like"/>
    <property type="match status" value="2"/>
</dbReference>
<keyword evidence="5 12" id="KW-0418">Kinase</keyword>
<proteinExistence type="predicted"/>
<dbReference type="SMART" id="SM00220">
    <property type="entry name" value="S_TKc"/>
    <property type="match status" value="1"/>
</dbReference>
<dbReference type="SUPFAM" id="SSF56112">
    <property type="entry name" value="Protein kinase-like (PK-like)"/>
    <property type="match status" value="1"/>
</dbReference>
<keyword evidence="13" id="KW-1185">Reference proteome</keyword>
<evidence type="ECO:0000313" key="13">
    <source>
        <dbReference type="Proteomes" id="UP000648257"/>
    </source>
</evidence>
<evidence type="ECO:0000313" key="12">
    <source>
        <dbReference type="EMBL" id="MBC3806637.1"/>
    </source>
</evidence>
<reference evidence="12 13" key="1">
    <citation type="submission" date="2020-08" db="EMBL/GenBank/DDBJ databases">
        <title>Novel species isolated from subtropical streams in China.</title>
        <authorList>
            <person name="Lu H."/>
        </authorList>
    </citation>
    <scope>NUCLEOTIDE SEQUENCE [LARGE SCALE GENOMIC DNA]</scope>
    <source>
        <strain evidence="12 13">KACC 16656</strain>
    </source>
</reference>
<feature type="domain" description="Protein kinase" evidence="11">
    <location>
        <begin position="3"/>
        <end position="259"/>
    </location>
</feature>
<evidence type="ECO:0000259" key="11">
    <source>
        <dbReference type="PROSITE" id="PS50011"/>
    </source>
</evidence>
<dbReference type="PANTHER" id="PTHR24361:SF433">
    <property type="entry name" value="PROTEIN KINASE DOMAIN-CONTAINING PROTEIN"/>
    <property type="match status" value="1"/>
</dbReference>
<dbReference type="PROSITE" id="PS50011">
    <property type="entry name" value="PROTEIN_KINASE_DOM"/>
    <property type="match status" value="1"/>
</dbReference>
<dbReference type="PROSITE" id="PS00108">
    <property type="entry name" value="PROTEIN_KINASE_ST"/>
    <property type="match status" value="1"/>
</dbReference>
<keyword evidence="9" id="KW-0802">TPR repeat</keyword>
<feature type="transmembrane region" description="Helical" evidence="10">
    <location>
        <begin position="288"/>
        <end position="308"/>
    </location>
</feature>
<name>A0ABR6X1F4_9BURK</name>
<keyword evidence="10" id="KW-0472">Membrane</keyword>
<evidence type="ECO:0000256" key="7">
    <source>
        <dbReference type="ARBA" id="ARBA00047899"/>
    </source>
</evidence>
<evidence type="ECO:0000256" key="6">
    <source>
        <dbReference type="ARBA" id="ARBA00022840"/>
    </source>
</evidence>
<dbReference type="Gene3D" id="1.25.40.10">
    <property type="entry name" value="Tetratricopeptide repeat domain"/>
    <property type="match status" value="1"/>
</dbReference>
<keyword evidence="3" id="KW-0808">Transferase</keyword>
<dbReference type="InterPro" id="IPR019734">
    <property type="entry name" value="TPR_rpt"/>
</dbReference>
<organism evidence="12 13">
    <name type="scientific">Undibacterium seohonense</name>
    <dbReference type="NCBI Taxonomy" id="1344950"/>
    <lineage>
        <taxon>Bacteria</taxon>
        <taxon>Pseudomonadati</taxon>
        <taxon>Pseudomonadota</taxon>
        <taxon>Betaproteobacteria</taxon>
        <taxon>Burkholderiales</taxon>
        <taxon>Oxalobacteraceae</taxon>
        <taxon>Undibacterium</taxon>
    </lineage>
</organism>
<dbReference type="Proteomes" id="UP000648257">
    <property type="component" value="Unassembled WGS sequence"/>
</dbReference>
<comment type="caution">
    <text evidence="12">The sequence shown here is derived from an EMBL/GenBank/DDBJ whole genome shotgun (WGS) entry which is preliminary data.</text>
</comment>
<keyword evidence="2" id="KW-0723">Serine/threonine-protein kinase</keyword>
<evidence type="ECO:0000256" key="2">
    <source>
        <dbReference type="ARBA" id="ARBA00022527"/>
    </source>
</evidence>
<dbReference type="Gene3D" id="1.10.510.10">
    <property type="entry name" value="Transferase(Phosphotransferase) domain 1"/>
    <property type="match status" value="1"/>
</dbReference>
<keyword evidence="4" id="KW-0547">Nucleotide-binding</keyword>
<comment type="catalytic activity">
    <reaction evidence="8">
        <text>L-seryl-[protein] + ATP = O-phospho-L-seryl-[protein] + ADP + H(+)</text>
        <dbReference type="Rhea" id="RHEA:17989"/>
        <dbReference type="Rhea" id="RHEA-COMP:9863"/>
        <dbReference type="Rhea" id="RHEA-COMP:11604"/>
        <dbReference type="ChEBI" id="CHEBI:15378"/>
        <dbReference type="ChEBI" id="CHEBI:29999"/>
        <dbReference type="ChEBI" id="CHEBI:30616"/>
        <dbReference type="ChEBI" id="CHEBI:83421"/>
        <dbReference type="ChEBI" id="CHEBI:456216"/>
        <dbReference type="EC" id="2.7.11.1"/>
    </reaction>
</comment>
<gene>
    <name evidence="12" type="ORF">H8K52_04665</name>
</gene>
<sequence length="708" mass="79290">MHYEIRRCLDTNSLSPVYEAWDTKLHRLVVIKQLHHLGKDFDVVLAQARKVAALTHSAFVKIHALEEVDSKLYIVMEAVQGKGLSAWIDEHQGQENLALVHIKQIATAMLEAHAAGLLHGDLKPANLIVDVAGRIRILNVGATSHFNPHAVSNVAEIDTHDSIAYLAPERFVETTPTPASDVFALGTVLYEMLLGHTPYVHLRGIALVAAQAQAASTQWEWPEKLSPEVRSLILAMTIVDASKRLRLQQVQEECKKLTVSELNSGSASDLNIKALQTQLVSAARRRRYLLSIACFFLLSVGAIVIWQAKPNWTHIVKMFKPYSESRELEQGMQALAMYDKPGMLDKATTHFNTVLERDSNNARAVAGLSMVYNYRFRSSSRDEVWREKALASSQRALQLNPDLALTQVAHALSLDPHQQFDLAMTAVARAKKMEPNSLLVWQTELRIFLLSRKYEDAIRTADAALKLFPNDWLILNLKGIVYLNQAQFSIAEQLFRANILHNPDVILSYIFLTNALEAQGRTDESLQVLQQGLQIRSDALLYKSLGQIKYSRGEYASAVIALEKAVDANPQEYENWAYLADALNQIGSRVDEARLAYEKARELLEIRINRRPNDGWFIAQLATFEASLGHQAKALSLIERALKLNAGNPNVHLLAARVFEQIGKRGDALEAIQKSKSLGITEAQVNAEPFLVKLRKDPQYEDSKSTQK</sequence>
<dbReference type="InterPro" id="IPR053235">
    <property type="entry name" value="Ser_Thr_kinase"/>
</dbReference>
<dbReference type="EC" id="2.7.11.1" evidence="1"/>
<keyword evidence="10" id="KW-1133">Transmembrane helix</keyword>
<dbReference type="EMBL" id="JACOFW010000003">
    <property type="protein sequence ID" value="MBC3806637.1"/>
    <property type="molecule type" value="Genomic_DNA"/>
</dbReference>
<dbReference type="RefSeq" id="WP_186921717.1">
    <property type="nucleotide sequence ID" value="NZ_JACOFW010000003.1"/>
</dbReference>
<dbReference type="Pfam" id="PF13432">
    <property type="entry name" value="TPR_16"/>
    <property type="match status" value="2"/>
</dbReference>
<evidence type="ECO:0000256" key="9">
    <source>
        <dbReference type="PROSITE-ProRule" id="PRU00339"/>
    </source>
</evidence>
<dbReference type="SMART" id="SM00028">
    <property type="entry name" value="TPR"/>
    <property type="match status" value="5"/>
</dbReference>